<dbReference type="AlphaFoldDB" id="A0AA97PFC4"/>
<feature type="region of interest" description="Disordered" evidence="1">
    <location>
        <begin position="1"/>
        <end position="20"/>
    </location>
</feature>
<accession>A0AA97PFC4</accession>
<dbReference type="EMBL" id="JH792971">
    <property type="protein sequence ID" value="ELQ32506.1"/>
    <property type="molecule type" value="Genomic_DNA"/>
</dbReference>
<proteinExistence type="predicted"/>
<evidence type="ECO:0000256" key="1">
    <source>
        <dbReference type="SAM" id="MobiDB-lite"/>
    </source>
</evidence>
<gene>
    <name evidence="2" type="ORF">OOU_Y34scaffold01112g9</name>
</gene>
<sequence length="20" mass="2362">MLSTTLNMKRPFSDKDAYKD</sequence>
<organism evidence="2">
    <name type="scientific">Pyricularia oryzae (strain Y34)</name>
    <name type="common">Rice blast fungus</name>
    <name type="synonym">Magnaporthe oryzae</name>
    <dbReference type="NCBI Taxonomy" id="1143189"/>
    <lineage>
        <taxon>Eukaryota</taxon>
        <taxon>Fungi</taxon>
        <taxon>Dikarya</taxon>
        <taxon>Ascomycota</taxon>
        <taxon>Pezizomycotina</taxon>
        <taxon>Sordariomycetes</taxon>
        <taxon>Sordariomycetidae</taxon>
        <taxon>Magnaporthales</taxon>
        <taxon>Pyriculariaceae</taxon>
        <taxon>Pyricularia</taxon>
    </lineage>
</organism>
<dbReference type="Proteomes" id="UP000011086">
    <property type="component" value="Unassembled WGS sequence"/>
</dbReference>
<evidence type="ECO:0000313" key="2">
    <source>
        <dbReference type="EMBL" id="ELQ32506.1"/>
    </source>
</evidence>
<reference evidence="2" key="1">
    <citation type="journal article" date="2012" name="PLoS Genet.">
        <title>Comparative analysis of the genomes of two field isolates of the rice blast fungus Magnaporthe oryzae.</title>
        <authorList>
            <person name="Xue M."/>
            <person name="Yang J."/>
            <person name="Li Z."/>
            <person name="Hu S."/>
            <person name="Yao N."/>
            <person name="Dean R.A."/>
            <person name="Zhao W."/>
            <person name="Shen M."/>
            <person name="Zhang H."/>
            <person name="Li C."/>
            <person name="Liu L."/>
            <person name="Cao L."/>
            <person name="Xu X."/>
            <person name="Xing Y."/>
            <person name="Hsiang T."/>
            <person name="Zhang Z."/>
            <person name="Xu J.R."/>
            <person name="Peng Y.L."/>
        </authorList>
    </citation>
    <scope>NUCLEOTIDE SEQUENCE</scope>
    <source>
        <strain evidence="2">Y34</strain>
    </source>
</reference>
<name>A0AA97PFC4_PYRO3</name>
<protein>
    <submittedName>
        <fullName evidence="2">Uncharacterized protein</fullName>
    </submittedName>
</protein>
<feature type="compositionally biased region" description="Basic and acidic residues" evidence="1">
    <location>
        <begin position="11"/>
        <end position="20"/>
    </location>
</feature>